<evidence type="ECO:0000313" key="2">
    <source>
        <dbReference type="Proteomes" id="UP000006178"/>
    </source>
</evidence>
<name>I3VTP8_THESW</name>
<reference evidence="1 2" key="1">
    <citation type="journal article" date="2014" name="Appl. Environ. Microbiol.">
        <title>Profile of Secreted Hydrolases, Associated Proteins, and SlpA in Thermoanaerobacterium saccharolyticum during the Degradation of Hemicellulose.</title>
        <authorList>
            <person name="Currie D.H."/>
            <person name="Guss A.M."/>
            <person name="Herring C.D."/>
            <person name="Giannone R.J."/>
            <person name="Johnson C.M."/>
            <person name="Lankford P.K."/>
            <person name="Brown S.D."/>
            <person name="Hettich R.L."/>
            <person name="Lynd L.R."/>
        </authorList>
    </citation>
    <scope>NUCLEOTIDE SEQUENCE [LARGE SCALE GENOMIC DNA]</scope>
    <source>
        <strain evidence="2">DSM 8691 / JW/SL-YS485</strain>
    </source>
</reference>
<dbReference type="PATRIC" id="fig|1094508.3.peg.887"/>
<keyword evidence="2" id="KW-1185">Reference proteome</keyword>
<organism evidence="1 2">
    <name type="scientific">Thermoanaerobacterium saccharolyticum (strain DSM 8691 / JW/SL-YS485)</name>
    <dbReference type="NCBI Taxonomy" id="1094508"/>
    <lineage>
        <taxon>Bacteria</taxon>
        <taxon>Bacillati</taxon>
        <taxon>Bacillota</taxon>
        <taxon>Clostridia</taxon>
        <taxon>Thermoanaerobacterales</taxon>
        <taxon>Thermoanaerobacteraceae</taxon>
        <taxon>Thermoanaerobacterium</taxon>
    </lineage>
</organism>
<dbReference type="EMBL" id="CP003184">
    <property type="protein sequence ID" value="AFK85893.1"/>
    <property type="molecule type" value="Genomic_DNA"/>
</dbReference>
<protein>
    <recommendedName>
        <fullName evidence="3">Response regulator receiver protein</fullName>
    </recommendedName>
</protein>
<dbReference type="AlphaFoldDB" id="I3VTP8"/>
<evidence type="ECO:0008006" key="3">
    <source>
        <dbReference type="Google" id="ProtNLM"/>
    </source>
</evidence>
<gene>
    <name evidence="1" type="ordered locus">Tsac_0877</name>
</gene>
<accession>I3VTP8</accession>
<sequence length="197" mass="22073">MLISLIAEGDIVEKIKESIGQIGELVFEHVGKLEGEKIKDVFYSASRVPSDVLIVDLKALDEKEAVSILQSFRISRPNTRIVIVVRDRKPGDILVSSTVSLGIYDIAAGDKDTDWGEVVKKILISPPATYTQAARWHTGTLNILNEAEEKRKKPLEIEKAKKQIEGIVKFLGENYRCYDLNEGIIKIEKLLLDEVLD</sequence>
<dbReference type="BioCyc" id="TSAC1094508:GLMA-884-MONOMER"/>
<dbReference type="KEGG" id="tsh:Tsac_0877"/>
<dbReference type="eggNOG" id="COG1192">
    <property type="taxonomic scope" value="Bacteria"/>
</dbReference>
<proteinExistence type="predicted"/>
<dbReference type="RefSeq" id="WP_014757797.1">
    <property type="nucleotide sequence ID" value="NC_017992.1"/>
</dbReference>
<dbReference type="STRING" id="1094508.Tsac_0877"/>
<dbReference type="Proteomes" id="UP000006178">
    <property type="component" value="Chromosome"/>
</dbReference>
<evidence type="ECO:0000313" key="1">
    <source>
        <dbReference type="EMBL" id="AFK85893.1"/>
    </source>
</evidence>